<accession>A0A1A7QR28</accession>
<organism evidence="4 5">
    <name type="scientific">Gelidibacter algens</name>
    <dbReference type="NCBI Taxonomy" id="49280"/>
    <lineage>
        <taxon>Bacteria</taxon>
        <taxon>Pseudomonadati</taxon>
        <taxon>Bacteroidota</taxon>
        <taxon>Flavobacteriia</taxon>
        <taxon>Flavobacteriales</taxon>
        <taxon>Flavobacteriaceae</taxon>
        <taxon>Gelidibacter</taxon>
    </lineage>
</organism>
<protein>
    <submittedName>
        <fullName evidence="4">Glycosyltransferase involved in cell wall biosynthesis</fullName>
    </submittedName>
</protein>
<proteinExistence type="predicted"/>
<keyword evidence="2 4" id="KW-0808">Transferase</keyword>
<gene>
    <name evidence="4" type="ORF">LX77_00086</name>
</gene>
<evidence type="ECO:0000313" key="4">
    <source>
        <dbReference type="EMBL" id="RAJ27514.1"/>
    </source>
</evidence>
<reference evidence="4 5" key="1">
    <citation type="submission" date="2018-06" db="EMBL/GenBank/DDBJ databases">
        <title>Genomic Encyclopedia of Archaeal and Bacterial Type Strains, Phase II (KMG-II): from individual species to whole genera.</title>
        <authorList>
            <person name="Goeker M."/>
        </authorList>
    </citation>
    <scope>NUCLEOTIDE SEQUENCE [LARGE SCALE GENOMIC DNA]</scope>
    <source>
        <strain evidence="4 5">DSM 12408</strain>
    </source>
</reference>
<dbReference type="PANTHER" id="PTHR22916">
    <property type="entry name" value="GLYCOSYLTRANSFERASE"/>
    <property type="match status" value="1"/>
</dbReference>
<dbReference type="Gene3D" id="3.90.550.10">
    <property type="entry name" value="Spore Coat Polysaccharide Biosynthesis Protein SpsA, Chain A"/>
    <property type="match status" value="1"/>
</dbReference>
<dbReference type="PANTHER" id="PTHR22916:SF51">
    <property type="entry name" value="GLYCOSYLTRANSFERASE EPSH-RELATED"/>
    <property type="match status" value="1"/>
</dbReference>
<dbReference type="OrthoDB" id="396512at2"/>
<dbReference type="Proteomes" id="UP000248987">
    <property type="component" value="Unassembled WGS sequence"/>
</dbReference>
<evidence type="ECO:0000256" key="1">
    <source>
        <dbReference type="ARBA" id="ARBA00022676"/>
    </source>
</evidence>
<evidence type="ECO:0000256" key="2">
    <source>
        <dbReference type="ARBA" id="ARBA00022679"/>
    </source>
</evidence>
<dbReference type="CDD" id="cd00761">
    <property type="entry name" value="Glyco_tranf_GTA_type"/>
    <property type="match status" value="1"/>
</dbReference>
<dbReference type="GO" id="GO:0016758">
    <property type="term" value="F:hexosyltransferase activity"/>
    <property type="evidence" value="ECO:0007669"/>
    <property type="project" value="UniProtKB-ARBA"/>
</dbReference>
<keyword evidence="1" id="KW-0328">Glycosyltransferase</keyword>
<evidence type="ECO:0000259" key="3">
    <source>
        <dbReference type="Pfam" id="PF00535"/>
    </source>
</evidence>
<dbReference type="EMBL" id="QLLQ01000001">
    <property type="protein sequence ID" value="RAJ27514.1"/>
    <property type="molecule type" value="Genomic_DNA"/>
</dbReference>
<sequence length="361" mass="41766">MKLSIVIPVYNVEKYISSCLDSVLDQDIDSKDYEIIVVNDGSTDSSLEIAQEYARTNDHIRVIDKDNGGVGSARNLGMDCARGNYMYFIDPDDYIITNCLKELIETCERCNLDILTFLSTTFTSTASNVKAVEKKADFNVSFDDDMLSSILSGEDYVATLEYRSEVWWYLINREFLKSLGIRFVEGQYLEDAAFTLELFLEARRMAHLRLDAYRHRVTSGSAMTSKEPAHYLKIIRDLQYAASAFGPILKTLENRAANPHCVARVKARQESFVFFSMVRMLKSDMSYDEVKYRMHEMISIDAYPMTSFIGKDYNGIVYKTLTKIFNSKRRFYVVFQLVNPILKIRNKFRIGFEYLRKRQTI</sequence>
<comment type="caution">
    <text evidence="4">The sequence shown here is derived from an EMBL/GenBank/DDBJ whole genome shotgun (WGS) entry which is preliminary data.</text>
</comment>
<dbReference type="InterPro" id="IPR001173">
    <property type="entry name" value="Glyco_trans_2-like"/>
</dbReference>
<dbReference type="STRING" id="49280.A9996_17725"/>
<name>A0A1A7QR28_9FLAO</name>
<dbReference type="InterPro" id="IPR029044">
    <property type="entry name" value="Nucleotide-diphossugar_trans"/>
</dbReference>
<dbReference type="AlphaFoldDB" id="A0A1A7QR28"/>
<evidence type="ECO:0000313" key="5">
    <source>
        <dbReference type="Proteomes" id="UP000248987"/>
    </source>
</evidence>
<dbReference type="RefSeq" id="WP_066438408.1">
    <property type="nucleotide sequence ID" value="NZ_LZRN01000060.1"/>
</dbReference>
<dbReference type="Pfam" id="PF00535">
    <property type="entry name" value="Glycos_transf_2"/>
    <property type="match status" value="1"/>
</dbReference>
<feature type="domain" description="Glycosyltransferase 2-like" evidence="3">
    <location>
        <begin position="4"/>
        <end position="114"/>
    </location>
</feature>
<dbReference type="SUPFAM" id="SSF53448">
    <property type="entry name" value="Nucleotide-diphospho-sugar transferases"/>
    <property type="match status" value="1"/>
</dbReference>
<keyword evidence="5" id="KW-1185">Reference proteome</keyword>